<reference evidence="3" key="2">
    <citation type="submission" date="2015-01" db="EMBL/GenBank/DDBJ databases">
        <title>Evolutionary Origins and Diversification of the Mycorrhizal Mutualists.</title>
        <authorList>
            <consortium name="DOE Joint Genome Institute"/>
            <consortium name="Mycorrhizal Genomics Consortium"/>
            <person name="Kohler A."/>
            <person name="Kuo A."/>
            <person name="Nagy L.G."/>
            <person name="Floudas D."/>
            <person name="Copeland A."/>
            <person name="Barry K.W."/>
            <person name="Cichocki N."/>
            <person name="Veneault-Fourrey C."/>
            <person name="LaButti K."/>
            <person name="Lindquist E.A."/>
            <person name="Lipzen A."/>
            <person name="Lundell T."/>
            <person name="Morin E."/>
            <person name="Murat C."/>
            <person name="Riley R."/>
            <person name="Ohm R."/>
            <person name="Sun H."/>
            <person name="Tunlid A."/>
            <person name="Henrissat B."/>
            <person name="Grigoriev I.V."/>
            <person name="Hibbett D.S."/>
            <person name="Martin F."/>
        </authorList>
    </citation>
    <scope>NUCLEOTIDE SEQUENCE [LARGE SCALE GENOMIC DNA]</scope>
    <source>
        <strain evidence="3">F 1598</strain>
    </source>
</reference>
<evidence type="ECO:0000313" key="3">
    <source>
        <dbReference type="Proteomes" id="UP000054166"/>
    </source>
</evidence>
<protein>
    <recommendedName>
        <fullName evidence="4">DUF4050 domain-containing protein</fullName>
    </recommendedName>
</protein>
<dbReference type="OrthoDB" id="3366194at2759"/>
<evidence type="ECO:0008006" key="4">
    <source>
        <dbReference type="Google" id="ProtNLM"/>
    </source>
</evidence>
<dbReference type="InParanoid" id="A0A0C3CMR9"/>
<gene>
    <name evidence="2" type="ORF">PILCRDRAFT_25393</name>
</gene>
<dbReference type="Proteomes" id="UP000054166">
    <property type="component" value="Unassembled WGS sequence"/>
</dbReference>
<dbReference type="HOGENOM" id="CLU_135745_1_0_1"/>
<dbReference type="AlphaFoldDB" id="A0A0C3CMR9"/>
<organism evidence="2 3">
    <name type="scientific">Piloderma croceum (strain F 1598)</name>
    <dbReference type="NCBI Taxonomy" id="765440"/>
    <lineage>
        <taxon>Eukaryota</taxon>
        <taxon>Fungi</taxon>
        <taxon>Dikarya</taxon>
        <taxon>Basidiomycota</taxon>
        <taxon>Agaricomycotina</taxon>
        <taxon>Agaricomycetes</taxon>
        <taxon>Agaricomycetidae</taxon>
        <taxon>Atheliales</taxon>
        <taxon>Atheliaceae</taxon>
        <taxon>Piloderma</taxon>
    </lineage>
</organism>
<dbReference type="EMBL" id="KN832972">
    <property type="protein sequence ID" value="KIM90967.1"/>
    <property type="molecule type" value="Genomic_DNA"/>
</dbReference>
<reference evidence="2 3" key="1">
    <citation type="submission" date="2014-04" db="EMBL/GenBank/DDBJ databases">
        <authorList>
            <consortium name="DOE Joint Genome Institute"/>
            <person name="Kuo A."/>
            <person name="Tarkka M."/>
            <person name="Buscot F."/>
            <person name="Kohler A."/>
            <person name="Nagy L.G."/>
            <person name="Floudas D."/>
            <person name="Copeland A."/>
            <person name="Barry K.W."/>
            <person name="Cichocki N."/>
            <person name="Veneault-Fourrey C."/>
            <person name="LaButti K."/>
            <person name="Lindquist E.A."/>
            <person name="Lipzen A."/>
            <person name="Lundell T."/>
            <person name="Morin E."/>
            <person name="Murat C."/>
            <person name="Sun H."/>
            <person name="Tunlid A."/>
            <person name="Henrissat B."/>
            <person name="Grigoriev I.V."/>
            <person name="Hibbett D.S."/>
            <person name="Martin F."/>
            <person name="Nordberg H.P."/>
            <person name="Cantor M.N."/>
            <person name="Hua S.X."/>
        </authorList>
    </citation>
    <scope>NUCLEOTIDE SEQUENCE [LARGE SCALE GENOMIC DNA]</scope>
    <source>
        <strain evidence="2 3">F 1598</strain>
    </source>
</reference>
<feature type="non-terminal residue" evidence="2">
    <location>
        <position position="1"/>
    </location>
</feature>
<sequence length="143" mass="15614">HSPQCCTPPPLAPVSTKPAFEDTLSTIALPPPGPAHYTARRALWLAPVPEAPLPPVPSTSRQRLEHLLSMPGAVESEEVWKSGVEKVWKGLVAGGRLKRRLPMNLVIKILHAGWIRDPETWPAGEVAPETDDNMNEPLESQSI</sequence>
<keyword evidence="3" id="KW-1185">Reference proteome</keyword>
<evidence type="ECO:0000313" key="2">
    <source>
        <dbReference type="EMBL" id="KIM90967.1"/>
    </source>
</evidence>
<feature type="region of interest" description="Disordered" evidence="1">
    <location>
        <begin position="122"/>
        <end position="143"/>
    </location>
</feature>
<proteinExistence type="predicted"/>
<evidence type="ECO:0000256" key="1">
    <source>
        <dbReference type="SAM" id="MobiDB-lite"/>
    </source>
</evidence>
<accession>A0A0C3CMR9</accession>
<feature type="non-terminal residue" evidence="2">
    <location>
        <position position="143"/>
    </location>
</feature>
<name>A0A0C3CMR9_PILCF</name>